<evidence type="ECO:0000313" key="1">
    <source>
        <dbReference type="EMBL" id="OXU30049.1"/>
    </source>
</evidence>
<feature type="non-terminal residue" evidence="1">
    <location>
        <position position="1"/>
    </location>
</feature>
<gene>
    <name evidence="1" type="ORF">TSAR_001507</name>
</gene>
<proteinExistence type="predicted"/>
<evidence type="ECO:0000313" key="2">
    <source>
        <dbReference type="Proteomes" id="UP000215335"/>
    </source>
</evidence>
<keyword evidence="2" id="KW-1185">Reference proteome</keyword>
<dbReference type="Proteomes" id="UP000215335">
    <property type="component" value="Unassembled WGS sequence"/>
</dbReference>
<accession>A0A232FHW0</accession>
<organism evidence="1 2">
    <name type="scientific">Trichomalopsis sarcophagae</name>
    <dbReference type="NCBI Taxonomy" id="543379"/>
    <lineage>
        <taxon>Eukaryota</taxon>
        <taxon>Metazoa</taxon>
        <taxon>Ecdysozoa</taxon>
        <taxon>Arthropoda</taxon>
        <taxon>Hexapoda</taxon>
        <taxon>Insecta</taxon>
        <taxon>Pterygota</taxon>
        <taxon>Neoptera</taxon>
        <taxon>Endopterygota</taxon>
        <taxon>Hymenoptera</taxon>
        <taxon>Apocrita</taxon>
        <taxon>Proctotrupomorpha</taxon>
        <taxon>Chalcidoidea</taxon>
        <taxon>Pteromalidae</taxon>
        <taxon>Pteromalinae</taxon>
        <taxon>Trichomalopsis</taxon>
    </lineage>
</organism>
<comment type="caution">
    <text evidence="1">The sequence shown here is derived from an EMBL/GenBank/DDBJ whole genome shotgun (WGS) entry which is preliminary data.</text>
</comment>
<protein>
    <submittedName>
        <fullName evidence="1">Uncharacterized protein</fullName>
    </submittedName>
</protein>
<dbReference type="AlphaFoldDB" id="A0A232FHW0"/>
<name>A0A232FHW0_9HYME</name>
<dbReference type="EMBL" id="NNAY01000202">
    <property type="protein sequence ID" value="OXU30049.1"/>
    <property type="molecule type" value="Genomic_DNA"/>
</dbReference>
<sequence length="46" mass="5425">YIKWRGNATKASLRSRRSRGARDSIYFYTGVRIFHDTGKNVYCYCS</sequence>
<reference evidence="1 2" key="1">
    <citation type="journal article" date="2017" name="Curr. Biol.">
        <title>The Evolution of Venom by Co-option of Single-Copy Genes.</title>
        <authorList>
            <person name="Martinson E.O."/>
            <person name="Mrinalini"/>
            <person name="Kelkar Y.D."/>
            <person name="Chang C.H."/>
            <person name="Werren J.H."/>
        </authorList>
    </citation>
    <scope>NUCLEOTIDE SEQUENCE [LARGE SCALE GENOMIC DNA]</scope>
    <source>
        <strain evidence="1 2">Alberta</strain>
        <tissue evidence="1">Whole body</tissue>
    </source>
</reference>